<organism evidence="2 3">
    <name type="scientific">Armillaria novae-zelandiae</name>
    <dbReference type="NCBI Taxonomy" id="153914"/>
    <lineage>
        <taxon>Eukaryota</taxon>
        <taxon>Fungi</taxon>
        <taxon>Dikarya</taxon>
        <taxon>Basidiomycota</taxon>
        <taxon>Agaricomycotina</taxon>
        <taxon>Agaricomycetes</taxon>
        <taxon>Agaricomycetidae</taxon>
        <taxon>Agaricales</taxon>
        <taxon>Marasmiineae</taxon>
        <taxon>Physalacriaceae</taxon>
        <taxon>Armillaria</taxon>
    </lineage>
</organism>
<dbReference type="InterPro" id="IPR019481">
    <property type="entry name" value="TFIIIC_triple_barrel"/>
</dbReference>
<name>A0AA39P570_9AGAR</name>
<dbReference type="Pfam" id="PF10419">
    <property type="entry name" value="TFIIIC_sub6"/>
    <property type="match status" value="1"/>
</dbReference>
<reference evidence="2" key="1">
    <citation type="submission" date="2023-06" db="EMBL/GenBank/DDBJ databases">
        <authorList>
            <consortium name="Lawrence Berkeley National Laboratory"/>
            <person name="Ahrendt S."/>
            <person name="Sahu N."/>
            <person name="Indic B."/>
            <person name="Wong-Bajracharya J."/>
            <person name="Merenyi Z."/>
            <person name="Ke H.-M."/>
            <person name="Monk M."/>
            <person name="Kocsube S."/>
            <person name="Drula E."/>
            <person name="Lipzen A."/>
            <person name="Balint B."/>
            <person name="Henrissat B."/>
            <person name="Andreopoulos B."/>
            <person name="Martin F.M."/>
            <person name="Harder C.B."/>
            <person name="Rigling D."/>
            <person name="Ford K.L."/>
            <person name="Foster G.D."/>
            <person name="Pangilinan J."/>
            <person name="Papanicolaou A."/>
            <person name="Barry K."/>
            <person name="LaButti K."/>
            <person name="Viragh M."/>
            <person name="Koriabine M."/>
            <person name="Yan M."/>
            <person name="Riley R."/>
            <person name="Champramary S."/>
            <person name="Plett K.L."/>
            <person name="Tsai I.J."/>
            <person name="Slot J."/>
            <person name="Sipos G."/>
            <person name="Plett J."/>
            <person name="Nagy L.G."/>
            <person name="Grigoriev I.V."/>
        </authorList>
    </citation>
    <scope>NUCLEOTIDE SEQUENCE</scope>
    <source>
        <strain evidence="2">ICMP 16352</strain>
    </source>
</reference>
<evidence type="ECO:0000259" key="1">
    <source>
        <dbReference type="Pfam" id="PF10419"/>
    </source>
</evidence>
<dbReference type="EMBL" id="JAUEPR010000016">
    <property type="protein sequence ID" value="KAK0477684.1"/>
    <property type="molecule type" value="Genomic_DNA"/>
</dbReference>
<evidence type="ECO:0000313" key="2">
    <source>
        <dbReference type="EMBL" id="KAK0477684.1"/>
    </source>
</evidence>
<accession>A0AA39P570</accession>
<dbReference type="AlphaFoldDB" id="A0AA39P570"/>
<feature type="domain" description="Transcription factor TFIIIC triple barrel" evidence="1">
    <location>
        <begin position="21"/>
        <end position="74"/>
    </location>
</feature>
<gene>
    <name evidence="2" type="ORF">IW261DRAFT_1338387</name>
</gene>
<dbReference type="Gene3D" id="2.60.40.4370">
    <property type="match status" value="1"/>
</dbReference>
<proteinExistence type="predicted"/>
<keyword evidence="3" id="KW-1185">Reference proteome</keyword>
<evidence type="ECO:0000313" key="3">
    <source>
        <dbReference type="Proteomes" id="UP001175227"/>
    </source>
</evidence>
<comment type="caution">
    <text evidence="2">The sequence shown here is derived from an EMBL/GenBank/DDBJ whole genome shotgun (WGS) entry which is preliminary data.</text>
</comment>
<protein>
    <recommendedName>
        <fullName evidence="1">Transcription factor TFIIIC triple barrel domain-containing protein</fullName>
    </recommendedName>
</protein>
<dbReference type="Proteomes" id="UP001175227">
    <property type="component" value="Unassembled WGS sequence"/>
</dbReference>
<sequence>MSLCPGYHPVTQFGPDDDYEEEEEIFYITLELSNVEPSLIPRCNSYHLVGLGTPTPFLQLAGTALKGRHETLYGPAVRRCVCPCRVLKLLHLAHRSWSRGILHNEHTAAYLFQRSAPRGEGQNRRVPTCAGSHYWGPRISTTLAQNSKDGGCP</sequence>